<dbReference type="AlphaFoldDB" id="A0A0E9RK98"/>
<dbReference type="EMBL" id="GBXM01079355">
    <property type="protein sequence ID" value="JAH29222.1"/>
    <property type="molecule type" value="Transcribed_RNA"/>
</dbReference>
<accession>A0A0E9RK98</accession>
<name>A0A0E9RK98_ANGAN</name>
<reference evidence="1" key="1">
    <citation type="submission" date="2014-11" db="EMBL/GenBank/DDBJ databases">
        <authorList>
            <person name="Amaro Gonzalez C."/>
        </authorList>
    </citation>
    <scope>NUCLEOTIDE SEQUENCE</scope>
</reference>
<evidence type="ECO:0000313" key="1">
    <source>
        <dbReference type="EMBL" id="JAH29222.1"/>
    </source>
</evidence>
<organism evidence="1">
    <name type="scientific">Anguilla anguilla</name>
    <name type="common">European freshwater eel</name>
    <name type="synonym">Muraena anguilla</name>
    <dbReference type="NCBI Taxonomy" id="7936"/>
    <lineage>
        <taxon>Eukaryota</taxon>
        <taxon>Metazoa</taxon>
        <taxon>Chordata</taxon>
        <taxon>Craniata</taxon>
        <taxon>Vertebrata</taxon>
        <taxon>Euteleostomi</taxon>
        <taxon>Actinopterygii</taxon>
        <taxon>Neopterygii</taxon>
        <taxon>Teleostei</taxon>
        <taxon>Anguilliformes</taxon>
        <taxon>Anguillidae</taxon>
        <taxon>Anguilla</taxon>
    </lineage>
</organism>
<proteinExistence type="predicted"/>
<protein>
    <submittedName>
        <fullName evidence="1">Uncharacterized protein</fullName>
    </submittedName>
</protein>
<sequence>MRLSTVGYTSEPLSALCLYGYIFSYVINRTATPCVSLSLKRGGCLTGKMVYEKVLCKL</sequence>
<reference evidence="1" key="2">
    <citation type="journal article" date="2015" name="Fish Shellfish Immunol.">
        <title>Early steps in the European eel (Anguilla anguilla)-Vibrio vulnificus interaction in the gills: Role of the RtxA13 toxin.</title>
        <authorList>
            <person name="Callol A."/>
            <person name="Pajuelo D."/>
            <person name="Ebbesson L."/>
            <person name="Teles M."/>
            <person name="MacKenzie S."/>
            <person name="Amaro C."/>
        </authorList>
    </citation>
    <scope>NUCLEOTIDE SEQUENCE</scope>
</reference>